<evidence type="ECO:0000259" key="3">
    <source>
        <dbReference type="PROSITE" id="PS01124"/>
    </source>
</evidence>
<sequence length="326" mass="35069">MPTAYFLMLPGIHMLDLAGPLQILSTVAELDIGPLAVRCVGPHSSVQAFQGIELGRVGPLPARLLPGDIVLAIGSKMTDTLTRSSAWRDTADWLRGVASEAKERPTIAAVCTGAYLLGEAGLLDGRVCTTHYAHVGRLRARHPGATVVDNRIFVSDSQIWTSAGVASGIDLALQLVADAFGDDAAIRVARENVVPFRRFSSDPELASKFRSRSHGNALVHAVQDAISADLSVGVSDPSFAEAFATSVRHLSRVFARETGLTPKQYQLALRMDKARRLLEASSLPIEEIAEQCGFASVQAFRACWNKAQPMTPGEFRQAHPGERIAH</sequence>
<gene>
    <name evidence="4" type="primary">rhaS_1</name>
    <name evidence="4" type="ORF">LMG26411_00489</name>
</gene>
<dbReference type="SMART" id="SM00342">
    <property type="entry name" value="HTH_ARAC"/>
    <property type="match status" value="1"/>
</dbReference>
<dbReference type="InterPro" id="IPR009057">
    <property type="entry name" value="Homeodomain-like_sf"/>
</dbReference>
<evidence type="ECO:0000313" key="5">
    <source>
        <dbReference type="Proteomes" id="UP000672657"/>
    </source>
</evidence>
<dbReference type="RefSeq" id="WP_211951718.1">
    <property type="nucleotide sequence ID" value="NZ_CAJPVI010000002.1"/>
</dbReference>
<keyword evidence="5" id="KW-1185">Reference proteome</keyword>
<evidence type="ECO:0000313" key="4">
    <source>
        <dbReference type="EMBL" id="CAG2131836.1"/>
    </source>
</evidence>
<dbReference type="Proteomes" id="UP000672657">
    <property type="component" value="Unassembled WGS sequence"/>
</dbReference>
<dbReference type="EMBL" id="CAJPVI010000002">
    <property type="protein sequence ID" value="CAG2131836.1"/>
    <property type="molecule type" value="Genomic_DNA"/>
</dbReference>
<feature type="domain" description="HTH araC/xylS-type" evidence="3">
    <location>
        <begin position="220"/>
        <end position="318"/>
    </location>
</feature>
<dbReference type="InterPro" id="IPR029062">
    <property type="entry name" value="Class_I_gatase-like"/>
</dbReference>
<dbReference type="Gene3D" id="1.10.10.60">
    <property type="entry name" value="Homeodomain-like"/>
    <property type="match status" value="2"/>
</dbReference>
<dbReference type="InterPro" id="IPR052158">
    <property type="entry name" value="INH-QAR"/>
</dbReference>
<keyword evidence="1" id="KW-0805">Transcription regulation</keyword>
<evidence type="ECO:0000256" key="2">
    <source>
        <dbReference type="ARBA" id="ARBA00023163"/>
    </source>
</evidence>
<dbReference type="SUPFAM" id="SSF46689">
    <property type="entry name" value="Homeodomain-like"/>
    <property type="match status" value="2"/>
</dbReference>
<dbReference type="PANTHER" id="PTHR43130">
    <property type="entry name" value="ARAC-FAMILY TRANSCRIPTIONAL REGULATOR"/>
    <property type="match status" value="1"/>
</dbReference>
<dbReference type="CDD" id="cd03137">
    <property type="entry name" value="GATase1_AraC_1"/>
    <property type="match status" value="1"/>
</dbReference>
<dbReference type="InterPro" id="IPR018060">
    <property type="entry name" value="HTH_AraC"/>
</dbReference>
<evidence type="ECO:0000256" key="1">
    <source>
        <dbReference type="ARBA" id="ARBA00023015"/>
    </source>
</evidence>
<dbReference type="Pfam" id="PF12833">
    <property type="entry name" value="HTH_18"/>
    <property type="match status" value="1"/>
</dbReference>
<organism evidence="4 5">
    <name type="scientific">Cupriavidus numazuensis</name>
    <dbReference type="NCBI Taxonomy" id="221992"/>
    <lineage>
        <taxon>Bacteria</taxon>
        <taxon>Pseudomonadati</taxon>
        <taxon>Pseudomonadota</taxon>
        <taxon>Betaproteobacteria</taxon>
        <taxon>Burkholderiales</taxon>
        <taxon>Burkholderiaceae</taxon>
        <taxon>Cupriavidus</taxon>
    </lineage>
</organism>
<dbReference type="PANTHER" id="PTHR43130:SF3">
    <property type="entry name" value="HTH-TYPE TRANSCRIPTIONAL REGULATOR RV1931C"/>
    <property type="match status" value="1"/>
</dbReference>
<dbReference type="PROSITE" id="PS01124">
    <property type="entry name" value="HTH_ARAC_FAMILY_2"/>
    <property type="match status" value="1"/>
</dbReference>
<accession>A0ABM8TAK3</accession>
<reference evidence="4 5" key="1">
    <citation type="submission" date="2021-03" db="EMBL/GenBank/DDBJ databases">
        <authorList>
            <person name="Peeters C."/>
        </authorList>
    </citation>
    <scope>NUCLEOTIDE SEQUENCE [LARGE SCALE GENOMIC DNA]</scope>
    <source>
        <strain evidence="4 5">LMG 26411</strain>
    </source>
</reference>
<dbReference type="SUPFAM" id="SSF52317">
    <property type="entry name" value="Class I glutamine amidotransferase-like"/>
    <property type="match status" value="1"/>
</dbReference>
<proteinExistence type="predicted"/>
<protein>
    <submittedName>
        <fullName evidence="4">HTH-type transcriptional activator RhaS</fullName>
    </submittedName>
</protein>
<comment type="caution">
    <text evidence="4">The sequence shown here is derived from an EMBL/GenBank/DDBJ whole genome shotgun (WGS) entry which is preliminary data.</text>
</comment>
<dbReference type="InterPro" id="IPR002818">
    <property type="entry name" value="DJ-1/PfpI"/>
</dbReference>
<dbReference type="Gene3D" id="3.40.50.880">
    <property type="match status" value="1"/>
</dbReference>
<dbReference type="Pfam" id="PF01965">
    <property type="entry name" value="DJ-1_PfpI"/>
    <property type="match status" value="1"/>
</dbReference>
<keyword evidence="2" id="KW-0804">Transcription</keyword>
<name>A0ABM8TAK3_9BURK</name>